<dbReference type="PANTHER" id="PTHR24073">
    <property type="entry name" value="DRAB5-RELATED"/>
    <property type="match status" value="1"/>
</dbReference>
<dbReference type="AlphaFoldDB" id="A0A1I8F6B4"/>
<dbReference type="InterPro" id="IPR001806">
    <property type="entry name" value="Small_GTPase"/>
</dbReference>
<feature type="compositionally biased region" description="Basic and acidic residues" evidence="3">
    <location>
        <begin position="373"/>
        <end position="382"/>
    </location>
</feature>
<proteinExistence type="predicted"/>
<dbReference type="Pfam" id="PF00071">
    <property type="entry name" value="Ras"/>
    <property type="match status" value="1"/>
</dbReference>
<evidence type="ECO:0000256" key="1">
    <source>
        <dbReference type="ARBA" id="ARBA00022741"/>
    </source>
</evidence>
<name>A0A1I8F6B4_9PLAT</name>
<dbReference type="Proteomes" id="UP000095280">
    <property type="component" value="Unplaced"/>
</dbReference>
<feature type="compositionally biased region" description="Low complexity" evidence="3">
    <location>
        <begin position="32"/>
        <end position="44"/>
    </location>
</feature>
<accession>A0A1I8F6B4</accession>
<evidence type="ECO:0000256" key="2">
    <source>
        <dbReference type="ARBA" id="ARBA00023134"/>
    </source>
</evidence>
<feature type="region of interest" description="Disordered" evidence="3">
    <location>
        <begin position="32"/>
        <end position="67"/>
    </location>
</feature>
<dbReference type="InterPro" id="IPR027417">
    <property type="entry name" value="P-loop_NTPase"/>
</dbReference>
<dbReference type="SMART" id="SM00175">
    <property type="entry name" value="RAB"/>
    <property type="match status" value="1"/>
</dbReference>
<feature type="region of interest" description="Disordered" evidence="3">
    <location>
        <begin position="370"/>
        <end position="400"/>
    </location>
</feature>
<dbReference type="PROSITE" id="PS51419">
    <property type="entry name" value="RAB"/>
    <property type="match status" value="1"/>
</dbReference>
<keyword evidence="2" id="KW-0342">GTP-binding</keyword>
<evidence type="ECO:0000313" key="5">
    <source>
        <dbReference type="WBParaSite" id="maker-unitig_21538-snap-gene-0.3-mRNA-1"/>
    </source>
</evidence>
<dbReference type="GO" id="GO:0003924">
    <property type="term" value="F:GTPase activity"/>
    <property type="evidence" value="ECO:0007669"/>
    <property type="project" value="InterPro"/>
</dbReference>
<sequence>TASDAFGSPAVVGIVGLAAIYDEDVELVVVDDAGGNSSSESSSSSEHEDGSSTEGEGGGRHGRRGQRRAAGLLGRQRRWSACLKSSLSATARWEKLPLFNATLNDVFRQDYKSTIWCGFRFESGENGQTLRTIKLQMWDIAGQERFTSMTRVYYKDANAAIVMFDLTRKNTFHSALKWKRDLDSKCSLSRWQFPCLPFCWLTNATCRGAKVDQVTALGQPSRVSVAGPAFQSRGRGLLPREHEFIGWTETSAKEGVMVDEAMRFLIEAVLAKSSRLGDSGEGADGDGSGNGAGTIKLERSYRQDSDGASRSGFLTVCTASASFLTCAWHSSSSAAVTPPPGAGAAPVLGAPILARSRSSSLFNSSTALARSDTSADRLERRSSRTVPTSERWWSSAGVGG</sequence>
<keyword evidence="4" id="KW-1185">Reference proteome</keyword>
<evidence type="ECO:0000313" key="4">
    <source>
        <dbReference type="Proteomes" id="UP000095280"/>
    </source>
</evidence>
<keyword evidence="1" id="KW-0547">Nucleotide-binding</keyword>
<evidence type="ECO:0000256" key="3">
    <source>
        <dbReference type="SAM" id="MobiDB-lite"/>
    </source>
</evidence>
<protein>
    <submittedName>
        <fullName evidence="5">Ras-related protein Rab</fullName>
    </submittedName>
</protein>
<dbReference type="Gene3D" id="3.40.50.300">
    <property type="entry name" value="P-loop containing nucleotide triphosphate hydrolases"/>
    <property type="match status" value="1"/>
</dbReference>
<dbReference type="WBParaSite" id="maker-unitig_21538-snap-gene-0.3-mRNA-1">
    <property type="protein sequence ID" value="maker-unitig_21538-snap-gene-0.3-mRNA-1"/>
    <property type="gene ID" value="maker-unitig_21538-snap-gene-0.3"/>
</dbReference>
<dbReference type="GO" id="GO:0005525">
    <property type="term" value="F:GTP binding"/>
    <property type="evidence" value="ECO:0007669"/>
    <property type="project" value="UniProtKB-KW"/>
</dbReference>
<dbReference type="SUPFAM" id="SSF52540">
    <property type="entry name" value="P-loop containing nucleoside triphosphate hydrolases"/>
    <property type="match status" value="1"/>
</dbReference>
<organism evidence="4 5">
    <name type="scientific">Macrostomum lignano</name>
    <dbReference type="NCBI Taxonomy" id="282301"/>
    <lineage>
        <taxon>Eukaryota</taxon>
        <taxon>Metazoa</taxon>
        <taxon>Spiralia</taxon>
        <taxon>Lophotrochozoa</taxon>
        <taxon>Platyhelminthes</taxon>
        <taxon>Rhabditophora</taxon>
        <taxon>Macrostomorpha</taxon>
        <taxon>Macrostomida</taxon>
        <taxon>Macrostomidae</taxon>
        <taxon>Macrostomum</taxon>
    </lineage>
</organism>
<reference evidence="5" key="1">
    <citation type="submission" date="2016-11" db="UniProtKB">
        <authorList>
            <consortium name="WormBaseParasite"/>
        </authorList>
    </citation>
    <scope>IDENTIFICATION</scope>
</reference>